<dbReference type="EMBL" id="JAFGDB010000088">
    <property type="protein sequence ID" value="MBN2067811.1"/>
    <property type="molecule type" value="Genomic_DNA"/>
</dbReference>
<dbReference type="AlphaFoldDB" id="A0A938YY40"/>
<dbReference type="Proteomes" id="UP000809243">
    <property type="component" value="Unassembled WGS sequence"/>
</dbReference>
<sequence length="211" mass="24367">MPAKRPGRRHSVQPKVAERIHISNAQAMERYRVFVEPFLPELEKMAKARAGRDKWLSERMLSWAITKVIAGAKIGSVKKPKHFTLKVAKNAMVEIIRTEIYDRKLVQTKPFEAFLKMVDQRAGVEIRDSDAFEAVSSLLEKIKAAPEIKATFAYHYRLNEPIQSKNFRFRTLNETAKHFGVTLQTVKSRLDAVKKRLRWSAGLKPEPRKKK</sequence>
<reference evidence="1" key="1">
    <citation type="submission" date="2021-01" db="EMBL/GenBank/DDBJ databases">
        <title>Active Sulfur Cycling in an Early Earth Analoge.</title>
        <authorList>
            <person name="Hahn C.R."/>
            <person name="Youssef N.H."/>
            <person name="Elshahed M."/>
        </authorList>
    </citation>
    <scope>NUCLEOTIDE SEQUENCE</scope>
    <source>
        <strain evidence="1">Zod_Metabat.1151</strain>
    </source>
</reference>
<evidence type="ECO:0000313" key="2">
    <source>
        <dbReference type="Proteomes" id="UP000809243"/>
    </source>
</evidence>
<name>A0A938YY40_9ARCH</name>
<comment type="caution">
    <text evidence="1">The sequence shown here is derived from an EMBL/GenBank/DDBJ whole genome shotgun (WGS) entry which is preliminary data.</text>
</comment>
<gene>
    <name evidence="1" type="ORF">JW744_05065</name>
</gene>
<evidence type="ECO:0000313" key="1">
    <source>
        <dbReference type="EMBL" id="MBN2067811.1"/>
    </source>
</evidence>
<protein>
    <submittedName>
        <fullName evidence="1">Uncharacterized protein</fullName>
    </submittedName>
</protein>
<accession>A0A938YY40</accession>
<organism evidence="1 2">
    <name type="scientific">Candidatus Iainarchaeum sp</name>
    <dbReference type="NCBI Taxonomy" id="3101447"/>
    <lineage>
        <taxon>Archaea</taxon>
        <taxon>Candidatus Iainarchaeota</taxon>
        <taxon>Candidatus Iainarchaeia</taxon>
        <taxon>Candidatus Iainarchaeales</taxon>
        <taxon>Candidatus Iainarchaeaceae</taxon>
        <taxon>Candidatus Iainarchaeum</taxon>
    </lineage>
</organism>
<proteinExistence type="predicted"/>